<sequence>MRAQDEHPAGMDCAAPKVIRTEREFMDALRALRVRSGLSYRDIALRMSQVAPRHAMAKSTLAALFAQDALPRRPGPLTAIVDVLTAELTEPADVSARYLEAWTRLMTARSAQPGTPTEPQQASPPMLPTAAVTSPPVVPPPRHPEPLYSPPAYQKPRDPCTMPDQAKSDFEQAGGLRPLLFWGTVLSLITWLPFADGPVPFWAIWLAWCGPLLLLTAVAALFGLSRGSSSAELPADYLRYEQRTTPRRHSLY</sequence>
<evidence type="ECO:0000313" key="4">
    <source>
        <dbReference type="Proteomes" id="UP000622547"/>
    </source>
</evidence>
<protein>
    <recommendedName>
        <fullName evidence="5">Helix-turn-helix domain-containing protein</fullName>
    </recommendedName>
</protein>
<feature type="transmembrane region" description="Helical" evidence="2">
    <location>
        <begin position="179"/>
        <end position="195"/>
    </location>
</feature>
<keyword evidence="4" id="KW-1185">Reference proteome</keyword>
<evidence type="ECO:0000313" key="3">
    <source>
        <dbReference type="EMBL" id="GII37645.1"/>
    </source>
</evidence>
<keyword evidence="2" id="KW-1133">Transmembrane helix</keyword>
<keyword evidence="2" id="KW-0472">Membrane</keyword>
<dbReference type="EMBL" id="BOOP01000009">
    <property type="protein sequence ID" value="GII37645.1"/>
    <property type="molecule type" value="Genomic_DNA"/>
</dbReference>
<dbReference type="Proteomes" id="UP000622547">
    <property type="component" value="Unassembled WGS sequence"/>
</dbReference>
<comment type="caution">
    <text evidence="3">The sequence shown here is derived from an EMBL/GenBank/DDBJ whole genome shotgun (WGS) entry which is preliminary data.</text>
</comment>
<reference evidence="3 4" key="1">
    <citation type="submission" date="2021-01" db="EMBL/GenBank/DDBJ databases">
        <title>Whole genome shotgun sequence of Planotetraspora phitsanulokensis NBRC 104273.</title>
        <authorList>
            <person name="Komaki H."/>
            <person name="Tamura T."/>
        </authorList>
    </citation>
    <scope>NUCLEOTIDE SEQUENCE [LARGE SCALE GENOMIC DNA]</scope>
    <source>
        <strain evidence="3 4">NBRC 104273</strain>
    </source>
</reference>
<feature type="region of interest" description="Disordered" evidence="1">
    <location>
        <begin position="110"/>
        <end position="168"/>
    </location>
</feature>
<name>A0A8J3U3R0_9ACTN</name>
<gene>
    <name evidence="3" type="ORF">Pph01_26480</name>
</gene>
<accession>A0A8J3U3R0</accession>
<evidence type="ECO:0008006" key="5">
    <source>
        <dbReference type="Google" id="ProtNLM"/>
    </source>
</evidence>
<proteinExistence type="predicted"/>
<feature type="transmembrane region" description="Helical" evidence="2">
    <location>
        <begin position="201"/>
        <end position="224"/>
    </location>
</feature>
<dbReference type="RefSeq" id="WP_204073327.1">
    <property type="nucleotide sequence ID" value="NZ_BAABHI010000027.1"/>
</dbReference>
<dbReference type="AlphaFoldDB" id="A0A8J3U3R0"/>
<keyword evidence="2" id="KW-0812">Transmembrane</keyword>
<evidence type="ECO:0000256" key="2">
    <source>
        <dbReference type="SAM" id="Phobius"/>
    </source>
</evidence>
<organism evidence="3 4">
    <name type="scientific">Planotetraspora phitsanulokensis</name>
    <dbReference type="NCBI Taxonomy" id="575192"/>
    <lineage>
        <taxon>Bacteria</taxon>
        <taxon>Bacillati</taxon>
        <taxon>Actinomycetota</taxon>
        <taxon>Actinomycetes</taxon>
        <taxon>Streptosporangiales</taxon>
        <taxon>Streptosporangiaceae</taxon>
        <taxon>Planotetraspora</taxon>
    </lineage>
</organism>
<feature type="compositionally biased region" description="Polar residues" evidence="1">
    <location>
        <begin position="110"/>
        <end position="123"/>
    </location>
</feature>
<evidence type="ECO:0000256" key="1">
    <source>
        <dbReference type="SAM" id="MobiDB-lite"/>
    </source>
</evidence>